<organism evidence="1 2">
    <name type="scientific">[Ruminococcus] torques</name>
    <dbReference type="NCBI Taxonomy" id="33039"/>
    <lineage>
        <taxon>Bacteria</taxon>
        <taxon>Bacillati</taxon>
        <taxon>Bacillota</taxon>
        <taxon>Clostridia</taxon>
        <taxon>Lachnospirales</taxon>
        <taxon>Lachnospiraceae</taxon>
        <taxon>Mediterraneibacter</taxon>
    </lineage>
</organism>
<reference evidence="1 2" key="1">
    <citation type="submission" date="2019-07" db="EMBL/GenBank/DDBJ databases">
        <authorList>
            <person name="Hibberd C M."/>
            <person name="Gehrig L. J."/>
            <person name="Chang H.-W."/>
            <person name="Venkatesh S."/>
        </authorList>
    </citation>
    <scope>NUCLEOTIDE SEQUENCE [LARGE SCALE GENOMIC DNA]</scope>
    <source>
        <strain evidence="1">Ruminococcus_torques_SSTS_Bg7063</strain>
    </source>
</reference>
<proteinExistence type="predicted"/>
<keyword evidence="2" id="KW-1185">Reference proteome</keyword>
<evidence type="ECO:0000313" key="1">
    <source>
        <dbReference type="EMBL" id="VUX21533.1"/>
    </source>
</evidence>
<dbReference type="AlphaFoldDB" id="A0A564UPK7"/>
<dbReference type="EMBL" id="CABHNA010000099">
    <property type="protein sequence ID" value="VUX21533.1"/>
    <property type="molecule type" value="Genomic_DNA"/>
</dbReference>
<sequence length="422" mass="49114">MNEEIREAEEVLMLIKKATMFADPIMKIGTIGLVKLIQFMARMVKEKIIDKKEFKDIQDFIKRTDGNFDVINIPVDQKLRLGANAYPVREFENLKESSVRFMEMPDLNKEDHYVQLAVCKEDREIFDAWFGRYLGNKMSGGEKSIDSLLAFTERKTSVFSVPFEGKEDIFRTDFDAMKINYTVMPDLKLGDGQVQIMVANYDTDKVRQWYELYQQSMLNRGETVADLNEIDMETYQKTAEMSTEEYINTGDETVKEANQKYENEKTSAEKVQLAENQMDYDYYEGNQMYQKFTINKDVLVKPIEDKIPEGFQDFFVSKVPGTYGKEIQYLVIPKDQVYASEDSKTYTAFLEKDKKPFLIDQNLKPIKSEKRPFAKELFEKYYSISEKEKLATQAAQQRMEKAIGKTVVKKQIKAPTPPIKAK</sequence>
<evidence type="ECO:0008006" key="3">
    <source>
        <dbReference type="Google" id="ProtNLM"/>
    </source>
</evidence>
<protein>
    <recommendedName>
        <fullName evidence="3">DUF4316 domain-containing protein</fullName>
    </recommendedName>
</protein>
<dbReference type="Proteomes" id="UP000363661">
    <property type="component" value="Unassembled WGS sequence"/>
</dbReference>
<gene>
    <name evidence="1" type="ORF">RTSSTS7063_02768</name>
</gene>
<name>A0A564UPK7_9FIRM</name>
<evidence type="ECO:0000313" key="2">
    <source>
        <dbReference type="Proteomes" id="UP000363661"/>
    </source>
</evidence>
<accession>A0A564UPK7</accession>
<dbReference type="RefSeq" id="WP_144367900.1">
    <property type="nucleotide sequence ID" value="NZ_CABHNA010000099.1"/>
</dbReference>